<dbReference type="PANTHER" id="PTHR11839">
    <property type="entry name" value="UDP/ADP-SUGAR PYROPHOSPHATASE"/>
    <property type="match status" value="1"/>
</dbReference>
<dbReference type="Proteomes" id="UP001300604">
    <property type="component" value="Chromosome"/>
</dbReference>
<organism evidence="4 5">
    <name type="scientific">Caproicibacterium argilliputei</name>
    <dbReference type="NCBI Taxonomy" id="3030016"/>
    <lineage>
        <taxon>Bacteria</taxon>
        <taxon>Bacillati</taxon>
        <taxon>Bacillota</taxon>
        <taxon>Clostridia</taxon>
        <taxon>Eubacteriales</taxon>
        <taxon>Oscillospiraceae</taxon>
        <taxon>Caproicibacterium</taxon>
    </lineage>
</organism>
<dbReference type="AlphaFoldDB" id="A0AA97DAH1"/>
<dbReference type="PROSITE" id="PS51462">
    <property type="entry name" value="NUDIX"/>
    <property type="match status" value="1"/>
</dbReference>
<keyword evidence="2 4" id="KW-0378">Hydrolase</keyword>
<dbReference type="EMBL" id="CP135996">
    <property type="protein sequence ID" value="WOC32294.1"/>
    <property type="molecule type" value="Genomic_DNA"/>
</dbReference>
<dbReference type="Pfam" id="PF00293">
    <property type="entry name" value="NUDIX"/>
    <property type="match status" value="1"/>
</dbReference>
<dbReference type="PROSITE" id="PS00893">
    <property type="entry name" value="NUDIX_BOX"/>
    <property type="match status" value="1"/>
</dbReference>
<dbReference type="GO" id="GO:0019693">
    <property type="term" value="P:ribose phosphate metabolic process"/>
    <property type="evidence" value="ECO:0007669"/>
    <property type="project" value="TreeGrafter"/>
</dbReference>
<name>A0AA97DAH1_9FIRM</name>
<dbReference type="RefSeq" id="WP_275845894.1">
    <property type="nucleotide sequence ID" value="NZ_CP135996.1"/>
</dbReference>
<reference evidence="5" key="1">
    <citation type="submission" date="2024-06" db="EMBL/GenBank/DDBJ databases">
        <title>Caproicibacterium argilliputei sp. nov, a novel caproic acid producing anaerobic bacterium isolated from pit mud.</title>
        <authorList>
            <person name="Zeng C."/>
        </authorList>
    </citation>
    <scope>NUCLEOTIDE SEQUENCE [LARGE SCALE GENOMIC DNA]</scope>
    <source>
        <strain evidence="5">ZCY20-5</strain>
    </source>
</reference>
<evidence type="ECO:0000256" key="1">
    <source>
        <dbReference type="ARBA" id="ARBA00001946"/>
    </source>
</evidence>
<proteinExistence type="predicted"/>
<evidence type="ECO:0000313" key="5">
    <source>
        <dbReference type="Proteomes" id="UP001300604"/>
    </source>
</evidence>
<dbReference type="EC" id="3.6.-.-" evidence="4"/>
<gene>
    <name evidence="4" type="ORF">PXC00_00060</name>
</gene>
<dbReference type="InterPro" id="IPR015797">
    <property type="entry name" value="NUDIX_hydrolase-like_dom_sf"/>
</dbReference>
<evidence type="ECO:0000313" key="4">
    <source>
        <dbReference type="EMBL" id="WOC32294.1"/>
    </source>
</evidence>
<dbReference type="InterPro" id="IPR020084">
    <property type="entry name" value="NUDIX_hydrolase_CS"/>
</dbReference>
<dbReference type="InterPro" id="IPR000086">
    <property type="entry name" value="NUDIX_hydrolase_dom"/>
</dbReference>
<sequence length="181" mass="20297">MELTEKTLEKNVIYKGRVLQMHVDHVQLEDGRVSTRECVDHPGGVSVAALTPHNEILLVRQFRYPYGEVVLETPAGKLEAGEDPLSACKRELREETGAVSDSFIPLSVMYPSPGYTNEKLYLYACRISEQGGQHLDDGEFLEVDRVPLREALKQVERGEIYDAKTQVLILRAAQMVQAGKL</sequence>
<protein>
    <submittedName>
        <fullName evidence="4">NUDIX hydrolase</fullName>
        <ecNumber evidence="4">3.6.-.-</ecNumber>
    </submittedName>
</protein>
<keyword evidence="5" id="KW-1185">Reference proteome</keyword>
<dbReference type="GO" id="GO:0006753">
    <property type="term" value="P:nucleoside phosphate metabolic process"/>
    <property type="evidence" value="ECO:0007669"/>
    <property type="project" value="TreeGrafter"/>
</dbReference>
<reference evidence="4 5" key="2">
    <citation type="submission" date="2024-06" db="EMBL/GenBank/DDBJ databases">
        <title>Caproicibacterium argilliputei sp. nov, a novel caproic acid producing anaerobic bacterium isolated from pit mud.</title>
        <authorList>
            <person name="Xia S."/>
        </authorList>
    </citation>
    <scope>NUCLEOTIDE SEQUENCE [LARGE SCALE GENOMIC DNA]</scope>
    <source>
        <strain evidence="4 5">ZCY20-5</strain>
    </source>
</reference>
<dbReference type="GO" id="GO:0016787">
    <property type="term" value="F:hydrolase activity"/>
    <property type="evidence" value="ECO:0007669"/>
    <property type="project" value="UniProtKB-KW"/>
</dbReference>
<accession>A0AA97DAH1</accession>
<evidence type="ECO:0000256" key="2">
    <source>
        <dbReference type="ARBA" id="ARBA00022801"/>
    </source>
</evidence>
<dbReference type="SUPFAM" id="SSF55811">
    <property type="entry name" value="Nudix"/>
    <property type="match status" value="1"/>
</dbReference>
<evidence type="ECO:0000259" key="3">
    <source>
        <dbReference type="PROSITE" id="PS51462"/>
    </source>
</evidence>
<dbReference type="GO" id="GO:0005829">
    <property type="term" value="C:cytosol"/>
    <property type="evidence" value="ECO:0007669"/>
    <property type="project" value="TreeGrafter"/>
</dbReference>
<dbReference type="KEGG" id="carl:PXC00_00060"/>
<dbReference type="Gene3D" id="3.90.79.10">
    <property type="entry name" value="Nucleoside Triphosphate Pyrophosphohydrolase"/>
    <property type="match status" value="1"/>
</dbReference>
<reference evidence="5" key="3">
    <citation type="submission" date="2024-06" db="EMBL/GenBank/DDBJ databases">
        <authorList>
            <person name="Zeng C."/>
        </authorList>
    </citation>
    <scope>NUCLEOTIDE SEQUENCE [LARGE SCALE GENOMIC DNA]</scope>
    <source>
        <strain evidence="5">ZCY20-5</strain>
    </source>
</reference>
<feature type="domain" description="Nudix hydrolase" evidence="3">
    <location>
        <begin position="40"/>
        <end position="168"/>
    </location>
</feature>
<dbReference type="PANTHER" id="PTHR11839:SF18">
    <property type="entry name" value="NUDIX HYDROLASE DOMAIN-CONTAINING PROTEIN"/>
    <property type="match status" value="1"/>
</dbReference>
<comment type="cofactor">
    <cofactor evidence="1">
        <name>Mg(2+)</name>
        <dbReference type="ChEBI" id="CHEBI:18420"/>
    </cofactor>
</comment>